<reference evidence="13 14" key="1">
    <citation type="journal article" date="2014" name="PLoS ONE">
        <title>Physiological and genomic features of a novel sulfur-oxidizing gammaproteobacterium belonging to a previously uncultivated symbiotic lineage isolated from a hydrothermal vent.</title>
        <authorList>
            <person name="Nunoura T."/>
            <person name="Takaki Y."/>
            <person name="Kazama H."/>
            <person name="Kakuta J."/>
            <person name="Shimamura S."/>
            <person name="Makita H."/>
            <person name="Hirai M."/>
            <person name="Miyazaki M."/>
            <person name="Takai K."/>
        </authorList>
    </citation>
    <scope>NUCLEOTIDE SEQUENCE [LARGE SCALE GENOMIC DNA]</scope>
    <source>
        <strain evidence="13 14">Hiromi1</strain>
    </source>
</reference>
<dbReference type="AlphaFoldDB" id="A0A7U6GKG0"/>
<dbReference type="Proteomes" id="UP000031631">
    <property type="component" value="Chromosome"/>
</dbReference>
<dbReference type="Gene3D" id="3.55.40.10">
    <property type="entry name" value="minor pseudopilin epsh domain"/>
    <property type="match status" value="1"/>
</dbReference>
<dbReference type="OrthoDB" id="6120962at2"/>
<evidence type="ECO:0000256" key="5">
    <source>
        <dbReference type="ARBA" id="ARBA00022519"/>
    </source>
</evidence>
<keyword evidence="14" id="KW-1185">Reference proteome</keyword>
<keyword evidence="6 11" id="KW-0812">Transmembrane</keyword>
<feature type="domain" description="General secretion pathway GspH" evidence="12">
    <location>
        <begin position="48"/>
        <end position="165"/>
    </location>
</feature>
<evidence type="ECO:0000256" key="3">
    <source>
        <dbReference type="ARBA" id="ARBA00022475"/>
    </source>
</evidence>
<evidence type="ECO:0000256" key="2">
    <source>
        <dbReference type="ARBA" id="ARBA00021549"/>
    </source>
</evidence>
<dbReference type="InterPro" id="IPR012902">
    <property type="entry name" value="N_methyl_site"/>
</dbReference>
<dbReference type="PROSITE" id="PS00409">
    <property type="entry name" value="PROKAR_NTER_METHYL"/>
    <property type="match status" value="1"/>
</dbReference>
<evidence type="ECO:0000256" key="9">
    <source>
        <dbReference type="ARBA" id="ARBA00025772"/>
    </source>
</evidence>
<name>A0A7U6GKG0_9GAMM</name>
<dbReference type="InterPro" id="IPR045584">
    <property type="entry name" value="Pilin-like"/>
</dbReference>
<dbReference type="GO" id="GO:0015627">
    <property type="term" value="C:type II protein secretion system complex"/>
    <property type="evidence" value="ECO:0007669"/>
    <property type="project" value="InterPro"/>
</dbReference>
<evidence type="ECO:0000256" key="7">
    <source>
        <dbReference type="ARBA" id="ARBA00022989"/>
    </source>
</evidence>
<evidence type="ECO:0000256" key="11">
    <source>
        <dbReference type="SAM" id="Phobius"/>
    </source>
</evidence>
<keyword evidence="7 11" id="KW-1133">Transmembrane helix</keyword>
<keyword evidence="5" id="KW-0997">Cell inner membrane</keyword>
<evidence type="ECO:0000259" key="12">
    <source>
        <dbReference type="Pfam" id="PF12019"/>
    </source>
</evidence>
<comment type="similarity">
    <text evidence="9">Belongs to the GSP H family.</text>
</comment>
<evidence type="ECO:0000256" key="10">
    <source>
        <dbReference type="ARBA" id="ARBA00030775"/>
    </source>
</evidence>
<evidence type="ECO:0000313" key="14">
    <source>
        <dbReference type="Proteomes" id="UP000031631"/>
    </source>
</evidence>
<comment type="subcellular location">
    <subcellularLocation>
        <location evidence="1">Cell inner membrane</location>
        <topology evidence="1">Single-pass membrane protein</topology>
    </subcellularLocation>
</comment>
<evidence type="ECO:0000256" key="6">
    <source>
        <dbReference type="ARBA" id="ARBA00022692"/>
    </source>
</evidence>
<dbReference type="NCBIfam" id="TIGR02532">
    <property type="entry name" value="IV_pilin_GFxxxE"/>
    <property type="match status" value="1"/>
</dbReference>
<dbReference type="SUPFAM" id="SSF54523">
    <property type="entry name" value="Pili subunits"/>
    <property type="match status" value="1"/>
</dbReference>
<feature type="transmembrane region" description="Helical" evidence="11">
    <location>
        <begin position="12"/>
        <end position="31"/>
    </location>
</feature>
<keyword evidence="4" id="KW-0488">Methylation</keyword>
<dbReference type="GO" id="GO:0015628">
    <property type="term" value="P:protein secretion by the type II secretion system"/>
    <property type="evidence" value="ECO:0007669"/>
    <property type="project" value="InterPro"/>
</dbReference>
<keyword evidence="8 11" id="KW-0472">Membrane</keyword>
<accession>A0A7U6GKG0</accession>
<dbReference type="InterPro" id="IPR022346">
    <property type="entry name" value="T2SS_GspH"/>
</dbReference>
<sequence length="179" mass="19851">MERKMDFRKGITLIEVMVTVATIGILTSLAIPSLSHLRASNTMATSLNLFLSQLQLARSTAVTREHHITLCPASSPTACGDDTTSWAGGYLIFEDSNKNGEPDADEEIVSHTDQGLQGIRIRSSRYRSRISFLPQGRSWFSNATIHFCHPQYPDLNRKIIVSNNGRIRKENDSGTTCTP</sequence>
<evidence type="ECO:0000313" key="13">
    <source>
        <dbReference type="EMBL" id="BAO45245.1"/>
    </source>
</evidence>
<dbReference type="KEGG" id="tbn:TBH_C2335"/>
<dbReference type="GO" id="GO:0005886">
    <property type="term" value="C:plasma membrane"/>
    <property type="evidence" value="ECO:0007669"/>
    <property type="project" value="UniProtKB-SubCell"/>
</dbReference>
<evidence type="ECO:0000256" key="8">
    <source>
        <dbReference type="ARBA" id="ARBA00023136"/>
    </source>
</evidence>
<dbReference type="EMBL" id="AP012273">
    <property type="protein sequence ID" value="BAO45245.1"/>
    <property type="molecule type" value="Genomic_DNA"/>
</dbReference>
<keyword evidence="3" id="KW-1003">Cell membrane</keyword>
<proteinExistence type="inferred from homology"/>
<dbReference type="Pfam" id="PF12019">
    <property type="entry name" value="GspH"/>
    <property type="match status" value="1"/>
</dbReference>
<evidence type="ECO:0000256" key="1">
    <source>
        <dbReference type="ARBA" id="ARBA00004377"/>
    </source>
</evidence>
<evidence type="ECO:0000256" key="4">
    <source>
        <dbReference type="ARBA" id="ARBA00022481"/>
    </source>
</evidence>
<organism evidence="13 14">
    <name type="scientific">Thiolapillus brandeum</name>
    <dbReference type="NCBI Taxonomy" id="1076588"/>
    <lineage>
        <taxon>Bacteria</taxon>
        <taxon>Pseudomonadati</taxon>
        <taxon>Pseudomonadota</taxon>
        <taxon>Gammaproteobacteria</taxon>
        <taxon>Chromatiales</taxon>
        <taxon>Sedimenticolaceae</taxon>
        <taxon>Thiolapillus</taxon>
    </lineage>
</organism>
<gene>
    <name evidence="13" type="ORF">TBH_C2335</name>
</gene>
<protein>
    <recommendedName>
        <fullName evidence="2">Type II secretion system protein H</fullName>
    </recommendedName>
    <alternativeName>
        <fullName evidence="10">General secretion pathway protein H</fullName>
    </alternativeName>
</protein>